<feature type="transmembrane region" description="Helical" evidence="1">
    <location>
        <begin position="54"/>
        <end position="75"/>
    </location>
</feature>
<keyword evidence="1" id="KW-0812">Transmembrane</keyword>
<reference evidence="3" key="1">
    <citation type="journal article" date="2019" name="Int. J. Syst. Evol. Microbiol.">
        <title>The Global Catalogue of Microorganisms (GCM) 10K type strain sequencing project: providing services to taxonomists for standard genome sequencing and annotation.</title>
        <authorList>
            <consortium name="The Broad Institute Genomics Platform"/>
            <consortium name="The Broad Institute Genome Sequencing Center for Infectious Disease"/>
            <person name="Wu L."/>
            <person name="Ma J."/>
        </authorList>
    </citation>
    <scope>NUCLEOTIDE SEQUENCE [LARGE SCALE GENOMIC DNA]</scope>
    <source>
        <strain evidence="3">CGMCC 1.18578</strain>
    </source>
</reference>
<dbReference type="RefSeq" id="WP_378110094.1">
    <property type="nucleotide sequence ID" value="NZ_JBHSNC010000007.1"/>
</dbReference>
<evidence type="ECO:0000256" key="1">
    <source>
        <dbReference type="SAM" id="Phobius"/>
    </source>
</evidence>
<accession>A0ABW0QTU9</accession>
<protein>
    <submittedName>
        <fullName evidence="2">Uncharacterized protein</fullName>
    </submittedName>
</protein>
<evidence type="ECO:0000313" key="2">
    <source>
        <dbReference type="EMBL" id="MFC5528268.1"/>
    </source>
</evidence>
<dbReference type="EMBL" id="JBHSNC010000007">
    <property type="protein sequence ID" value="MFC5528268.1"/>
    <property type="molecule type" value="Genomic_DNA"/>
</dbReference>
<keyword evidence="3" id="KW-1185">Reference proteome</keyword>
<evidence type="ECO:0000313" key="3">
    <source>
        <dbReference type="Proteomes" id="UP001596108"/>
    </source>
</evidence>
<dbReference type="Proteomes" id="UP001596108">
    <property type="component" value="Unassembled WGS sequence"/>
</dbReference>
<keyword evidence="1" id="KW-1133">Transmembrane helix</keyword>
<sequence length="83" mass="9578">MNWTYVAGIAMVIATLGAMWQRRWVPLALYALADLLFAYEVGRDNNGWNDLADLATLIVIVLPIYVIGTAIWLIMNYRDRYRK</sequence>
<name>A0ABW0QTU9_9BACL</name>
<gene>
    <name evidence="2" type="ORF">ACFPQ4_02225</name>
</gene>
<comment type="caution">
    <text evidence="2">The sequence shown here is derived from an EMBL/GenBank/DDBJ whole genome shotgun (WGS) entry which is preliminary data.</text>
</comment>
<organism evidence="2 3">
    <name type="scientific">Cohnella yongneupensis</name>
    <dbReference type="NCBI Taxonomy" id="425006"/>
    <lineage>
        <taxon>Bacteria</taxon>
        <taxon>Bacillati</taxon>
        <taxon>Bacillota</taxon>
        <taxon>Bacilli</taxon>
        <taxon>Bacillales</taxon>
        <taxon>Paenibacillaceae</taxon>
        <taxon>Cohnella</taxon>
    </lineage>
</organism>
<keyword evidence="1" id="KW-0472">Membrane</keyword>
<proteinExistence type="predicted"/>